<gene>
    <name evidence="1" type="primary">Acey_s0151.g2795</name>
    <name evidence="1" type="ORF">Y032_0151g2795</name>
</gene>
<keyword evidence="2" id="KW-1185">Reference proteome</keyword>
<name>A0A016T0W6_9BILA</name>
<sequence length="67" mass="7595">MVLNKRRISKMVDQHIQNANNSWAIKTERIAAVSSGTTWSEQQHSVPKLHGFVPGRASQRVLLLDTR</sequence>
<protein>
    <submittedName>
        <fullName evidence="1">Uncharacterized protein</fullName>
    </submittedName>
</protein>
<proteinExistence type="predicted"/>
<accession>A0A016T0W6</accession>
<reference evidence="2" key="1">
    <citation type="journal article" date="2015" name="Nat. Genet.">
        <title>The genome and transcriptome of the zoonotic hookworm Ancylostoma ceylanicum identify infection-specific gene families.</title>
        <authorList>
            <person name="Schwarz E.M."/>
            <person name="Hu Y."/>
            <person name="Antoshechkin I."/>
            <person name="Miller M.M."/>
            <person name="Sternberg P.W."/>
            <person name="Aroian R.V."/>
        </authorList>
    </citation>
    <scope>NUCLEOTIDE SEQUENCE</scope>
    <source>
        <strain evidence="2">HY135</strain>
    </source>
</reference>
<dbReference type="Proteomes" id="UP000024635">
    <property type="component" value="Unassembled WGS sequence"/>
</dbReference>
<evidence type="ECO:0000313" key="1">
    <source>
        <dbReference type="EMBL" id="EYB96286.1"/>
    </source>
</evidence>
<dbReference type="EMBL" id="JARK01001487">
    <property type="protein sequence ID" value="EYB96286.1"/>
    <property type="molecule type" value="Genomic_DNA"/>
</dbReference>
<comment type="caution">
    <text evidence="1">The sequence shown here is derived from an EMBL/GenBank/DDBJ whole genome shotgun (WGS) entry which is preliminary data.</text>
</comment>
<evidence type="ECO:0000313" key="2">
    <source>
        <dbReference type="Proteomes" id="UP000024635"/>
    </source>
</evidence>
<organism evidence="1 2">
    <name type="scientific">Ancylostoma ceylanicum</name>
    <dbReference type="NCBI Taxonomy" id="53326"/>
    <lineage>
        <taxon>Eukaryota</taxon>
        <taxon>Metazoa</taxon>
        <taxon>Ecdysozoa</taxon>
        <taxon>Nematoda</taxon>
        <taxon>Chromadorea</taxon>
        <taxon>Rhabditida</taxon>
        <taxon>Rhabditina</taxon>
        <taxon>Rhabditomorpha</taxon>
        <taxon>Strongyloidea</taxon>
        <taxon>Ancylostomatidae</taxon>
        <taxon>Ancylostomatinae</taxon>
        <taxon>Ancylostoma</taxon>
    </lineage>
</organism>
<dbReference type="AlphaFoldDB" id="A0A016T0W6"/>